<keyword evidence="1" id="KW-0946">Virion</keyword>
<accession>A0A3S0JMU2</accession>
<sequence>MGCGRKDNIGGTSHRHEGCVSDVVKTILDIQNQAVDDDCDNCGTSCYLEPLGGLVSPTRRNADTRVFMLLNANGLPFFAFFSTPEGAVLPSVFFRVEDVFDSCATLRVVAPWDEEEPVNLLNDDETGISMGLLSEVISFRKTDTCLTVDLSCFCGVQCVKDVNLHICD</sequence>
<organism evidence="1 2">
    <name type="scientific">Lysinibacillus telephonicus</name>
    <dbReference type="NCBI Taxonomy" id="1714840"/>
    <lineage>
        <taxon>Bacteria</taxon>
        <taxon>Bacillati</taxon>
        <taxon>Bacillota</taxon>
        <taxon>Bacilli</taxon>
        <taxon>Bacillales</taxon>
        <taxon>Bacillaceae</taxon>
        <taxon>Lysinibacillus</taxon>
    </lineage>
</organism>
<dbReference type="EMBL" id="RXNR01000057">
    <property type="protein sequence ID" value="RTQ89864.1"/>
    <property type="molecule type" value="Genomic_DNA"/>
</dbReference>
<name>A0A3S0JMU2_9BACI</name>
<dbReference type="Proteomes" id="UP000276349">
    <property type="component" value="Unassembled WGS sequence"/>
</dbReference>
<evidence type="ECO:0000313" key="2">
    <source>
        <dbReference type="Proteomes" id="UP000276349"/>
    </source>
</evidence>
<protein>
    <submittedName>
        <fullName evidence="1">Spore coat protein CotZ</fullName>
    </submittedName>
</protein>
<reference evidence="1 2" key="1">
    <citation type="submission" date="2018-12" db="EMBL/GenBank/DDBJ databases">
        <authorList>
            <person name="Yu L."/>
        </authorList>
    </citation>
    <scope>NUCLEOTIDE SEQUENCE [LARGE SCALE GENOMIC DNA]</scope>
    <source>
        <strain evidence="1 2">S5H2222</strain>
    </source>
</reference>
<gene>
    <name evidence="1" type="ORF">EKG35_15815</name>
</gene>
<dbReference type="RefSeq" id="WP_126295515.1">
    <property type="nucleotide sequence ID" value="NZ_CP155468.1"/>
</dbReference>
<keyword evidence="2" id="KW-1185">Reference proteome</keyword>
<keyword evidence="1" id="KW-0167">Capsid protein</keyword>
<dbReference type="AlphaFoldDB" id="A0A3S0JMU2"/>
<dbReference type="OrthoDB" id="1655185at2"/>
<dbReference type="InterPro" id="IPR019593">
    <property type="entry name" value="Spore_coat_protein_Z/Y"/>
</dbReference>
<comment type="caution">
    <text evidence="1">The sequence shown here is derived from an EMBL/GenBank/DDBJ whole genome shotgun (WGS) entry which is preliminary data.</text>
</comment>
<proteinExistence type="predicted"/>
<evidence type="ECO:0000313" key="1">
    <source>
        <dbReference type="EMBL" id="RTQ89864.1"/>
    </source>
</evidence>
<dbReference type="Pfam" id="PF10612">
    <property type="entry name" value="Spore-coat_CotZ"/>
    <property type="match status" value="1"/>
</dbReference>